<dbReference type="Proteomes" id="UP000009046">
    <property type="component" value="Unassembled WGS sequence"/>
</dbReference>
<feature type="compositionally biased region" description="Basic and acidic residues" evidence="9">
    <location>
        <begin position="1618"/>
        <end position="1632"/>
    </location>
</feature>
<dbReference type="GO" id="GO:0031672">
    <property type="term" value="C:A band"/>
    <property type="evidence" value="ECO:0007669"/>
    <property type="project" value="UniProtKB-SubCell"/>
</dbReference>
<keyword evidence="4" id="KW-0677">Repeat</keyword>
<keyword evidence="8" id="KW-0393">Immunoglobulin domain</keyword>
<dbReference type="OMA" id="ICFERPP"/>
<dbReference type="InterPro" id="IPR007110">
    <property type="entry name" value="Ig-like_dom"/>
</dbReference>
<feature type="domain" description="Ig-like" evidence="12">
    <location>
        <begin position="660"/>
        <end position="807"/>
    </location>
</feature>
<dbReference type="Gene3D" id="2.60.40.10">
    <property type="entry name" value="Immunoglobulins"/>
    <property type="match status" value="9"/>
</dbReference>
<dbReference type="InterPro" id="IPR036179">
    <property type="entry name" value="Ig-like_dom_sf"/>
</dbReference>
<feature type="compositionally biased region" description="Acidic residues" evidence="9">
    <location>
        <begin position="1502"/>
        <end position="1511"/>
    </location>
</feature>
<feature type="domain" description="Ig-like" evidence="12">
    <location>
        <begin position="1206"/>
        <end position="1300"/>
    </location>
</feature>
<evidence type="ECO:0000313" key="13">
    <source>
        <dbReference type="EMBL" id="EEB16109.1"/>
    </source>
</evidence>
<dbReference type="CDD" id="cd00160">
    <property type="entry name" value="RhoGEF"/>
    <property type="match status" value="1"/>
</dbReference>
<evidence type="ECO:0000313" key="14">
    <source>
        <dbReference type="EnsemblMetazoa" id="PHUM405120-PA"/>
    </source>
</evidence>
<dbReference type="InterPro" id="IPR013098">
    <property type="entry name" value="Ig_I-set"/>
</dbReference>
<feature type="compositionally biased region" description="Low complexity" evidence="9">
    <location>
        <begin position="58"/>
        <end position="70"/>
    </location>
</feature>
<reference evidence="13" key="2">
    <citation type="submission" date="2007-04" db="EMBL/GenBank/DDBJ databases">
        <title>The genome of the human body louse.</title>
        <authorList>
            <consortium name="The Human Body Louse Genome Consortium"/>
            <person name="Kirkness E."/>
            <person name="Walenz B."/>
            <person name="Hass B."/>
            <person name="Bruggner R."/>
            <person name="Strausberg R."/>
        </authorList>
    </citation>
    <scope>NUCLEOTIDE SEQUENCE</scope>
    <source>
        <strain evidence="13">USDA</strain>
    </source>
</reference>
<dbReference type="InterPro" id="IPR003598">
    <property type="entry name" value="Ig_sub2"/>
</dbReference>
<dbReference type="InterPro" id="IPR011993">
    <property type="entry name" value="PH-like_dom_sf"/>
</dbReference>
<dbReference type="OrthoDB" id="2570713at2759"/>
<dbReference type="Gene3D" id="1.20.900.10">
    <property type="entry name" value="Dbl homology (DH) domain"/>
    <property type="match status" value="1"/>
</dbReference>
<dbReference type="PANTHER" id="PTHR47633">
    <property type="entry name" value="IMMUNOGLOBULIN"/>
    <property type="match status" value="1"/>
</dbReference>
<dbReference type="CDD" id="cd13325">
    <property type="entry name" value="PH_unc89"/>
    <property type="match status" value="1"/>
</dbReference>
<accession>E0VRV3</accession>
<dbReference type="InterPro" id="IPR013783">
    <property type="entry name" value="Ig-like_fold"/>
</dbReference>
<dbReference type="SMART" id="SM00325">
    <property type="entry name" value="RhoGEF"/>
    <property type="match status" value="1"/>
</dbReference>
<feature type="compositionally biased region" description="Basic and acidic residues" evidence="9">
    <location>
        <begin position="1578"/>
        <end position="1611"/>
    </location>
</feature>
<dbReference type="FunFam" id="2.60.40.10:FF:000145">
    <property type="entry name" value="Myosin light chain kinase, smooth muscle"/>
    <property type="match status" value="1"/>
</dbReference>
<evidence type="ECO:0000256" key="3">
    <source>
        <dbReference type="ARBA" id="ARBA00022490"/>
    </source>
</evidence>
<dbReference type="FunFam" id="2.60.40.10:FF:000107">
    <property type="entry name" value="Myosin, light chain kinase a"/>
    <property type="match status" value="1"/>
</dbReference>
<feature type="region of interest" description="Disordered" evidence="9">
    <location>
        <begin position="1442"/>
        <end position="1632"/>
    </location>
</feature>
<dbReference type="Pfam" id="PF07679">
    <property type="entry name" value="I-set"/>
    <property type="match status" value="9"/>
</dbReference>
<dbReference type="RefSeq" id="XP_002428847.1">
    <property type="nucleotide sequence ID" value="XM_002428802.1"/>
</dbReference>
<dbReference type="EMBL" id="DS235562">
    <property type="protein sequence ID" value="EEB16109.1"/>
    <property type="molecule type" value="Genomic_DNA"/>
</dbReference>
<reference evidence="13" key="1">
    <citation type="submission" date="2007-04" db="EMBL/GenBank/DDBJ databases">
        <title>Annotation of Pediculus humanus corporis strain USDA.</title>
        <authorList>
            <person name="Kirkness E."/>
            <person name="Hannick L."/>
            <person name="Hass B."/>
            <person name="Bruggner R."/>
            <person name="Lawson D."/>
            <person name="Bidwell S."/>
            <person name="Joardar V."/>
            <person name="Caler E."/>
            <person name="Walenz B."/>
            <person name="Inman J."/>
            <person name="Schobel S."/>
            <person name="Galinsky K."/>
            <person name="Amedeo P."/>
            <person name="Strausberg R."/>
        </authorList>
    </citation>
    <scope>NUCLEOTIDE SEQUENCE</scope>
    <source>
        <strain evidence="13">USDA</strain>
    </source>
</reference>
<feature type="domain" description="Ig-like" evidence="12">
    <location>
        <begin position="1012"/>
        <end position="1103"/>
    </location>
</feature>
<dbReference type="STRING" id="121224.E0VRV3"/>
<keyword evidence="7" id="KW-1015">Disulfide bond</keyword>
<dbReference type="SUPFAM" id="SSF48726">
    <property type="entry name" value="Immunoglobulin"/>
    <property type="match status" value="9"/>
</dbReference>
<dbReference type="CTD" id="8233992"/>
<evidence type="ECO:0000256" key="2">
    <source>
        <dbReference type="ARBA" id="ARBA00006692"/>
    </source>
</evidence>
<dbReference type="SUPFAM" id="SSF50729">
    <property type="entry name" value="PH domain-like"/>
    <property type="match status" value="1"/>
</dbReference>
<dbReference type="GO" id="GO:0004674">
    <property type="term" value="F:protein serine/threonine kinase activity"/>
    <property type="evidence" value="ECO:0007669"/>
    <property type="project" value="UniProtKB-EC"/>
</dbReference>
<dbReference type="InterPro" id="IPR003599">
    <property type="entry name" value="Ig_sub"/>
</dbReference>
<evidence type="ECO:0000256" key="1">
    <source>
        <dbReference type="ARBA" id="ARBA00004161"/>
    </source>
</evidence>
<dbReference type="GO" id="GO:0005524">
    <property type="term" value="F:ATP binding"/>
    <property type="evidence" value="ECO:0007669"/>
    <property type="project" value="UniProtKB-KW"/>
</dbReference>
<dbReference type="InterPro" id="IPR035899">
    <property type="entry name" value="DBL_dom_sf"/>
</dbReference>
<sequence>MNLIIANAYINYLGNDEIFTTLDNSAAKHKISIRPKKKYAETRHRNLSSIINSISSSGNYEEENSYQSSIHGNKENEKSDVTCKREAVVKELLETEDEFCKDLSYVVENYLKPSENYNVPTIVRDNIDVIFSNFKLILNFHNTVLKEGIYYYSTEPEKLGKVFLRLERDFDKHISYCRDVSLAEDFLANNTQAMEFFENLSQQLKDGKNILEYLQLPVQRINDYQVLLKDLIKYSEKLGKCTQDLKKAHELMLAIPQRANDNKFLNNIEGFHGNIHKFGRLLRHDWFTVESGNNSNSKERYLFLFKSHIIICKVKKISEDRSIFVLKELIPLKEVKIKNLADDNNTFEIYDKNIIDKPEILFKIYSRKDNIKDIWINDIEKNVENVILLKEIDDVNNKNVNDCVEIQVYNQTNVKDGNDKDLIENKIDINLEKENDDDDRNTMNRRYSVRKSHKTYEESYSVTGQRETYVHRSTTAASSQFSSTSGFDSEVSYSRKSSFITGSERRSSSTFNSNLAISGSGKKPIFLKKITGLNLEPGETAIFECQLESDVKVTWLKDNKELEDKLADRVVRSSSDDGTHRLELQHVAESDSGVYTAYAQNDENYSTCTAQLVVEKGASKHKEISKDSSAPFFTVRLKDTELMLNTNFTFMVKVKGSPNPRVKFYKDDMIIRSGNDHVEINDEKSDIGYYELIISDVQKHHGGVYSCKATNEHGEAHCEGTVTINDEKVIFKGLENSDKIDLGRKPSFTWFKDGKHFDPDERFKVLLGNEEDSLALVFQHVKPGDAGLYTCVASTTAGKISCSAELSVQGVLNPLSREPEKPSFSEEIKSEIETEVGKSAKLEAKVLGFPRPDVKWYHEDTEIKPEGRYKFLYDDKETITLVIKNVNPKDGGFYKIVAKNELGEECTELSLIVKGAPVITKKLENVKVKENSEIKLTTVIEGSPTPDVKWFKDDKEITESSRIKITTDSTNNTYTLKINKATAEDEGSYSITASNEINHCSDSCTVTVSSSPKILKSMEKNVEISEGEKIVFNVETSGEVDDSNVKWMKNGKPLVSDDSKIKITAEDNKHTLIIFDAKIDDSATYSVEVSNENGVVTEEGKATVTRQTCAPVLKKGLQDILAKEGDSNVEFSVEVNAYPKPKIKWYLDGMEITEKRKEYTKMEDDNNYKLILKKVTTELKGNYKCRIENDYGSAETTAKLTVESRPIFVKILEPKITVDEGSELTLQVECAGCPEPEISWFKNGEELSTDAHIKIMKDSHRSESYSMSLTLIKRSDSGEYEARATNCMGSAVTKTYVQVISNIIETSKEKSPEEEEVKKLEEDKKPEIKLEETIIESVENKTENLTKGKIEDVDDVKQCEVQVEDYKAEPEKVDTLKLPLNKLLMGRRESVKFEEIIENSQIEETQNSSLEVVGVVEECVDSDNEISYRKLRVNRGVSINSVSEDEKSLSRNNSNGELNEKLEDEFELENGKKESATWMENKTDLKKIEEEIKPSSKKAEIADMEINENELSESNNVKPDESSKSESNDTNSDEIEENDKLPDSQKTVDYFYSPNNKSDKESYDEKDDEEIPEKHKKPFETSKFENDKQSENELQDNEHDDAISEDIEKQPEMPITNKTEKESNDISRDSYIKKAEYETQKISTNEIDRESTPDDDPVVSDLLKRIKKQRSVLEEILTKEADTSKEGEEIKPSFKKPLKDVKVTKEEKEVSFTCTVTGNPEPEITWSLNGKQIQVDGKKFISEKVKSTDDENKEEYTCTLKIKKPSEAEAGLYLVKADNKYGYGESSASLTIEIQEEEEEEHKPEIKRLKDVVAILNEDAVFEAEIISDSPVEVSW</sequence>
<feature type="region of interest" description="Disordered" evidence="9">
    <location>
        <begin position="58"/>
        <end position="77"/>
    </location>
</feature>
<dbReference type="EC" id="2.7.11.1" evidence="13"/>
<dbReference type="SUPFAM" id="SSF48065">
    <property type="entry name" value="DBL homology domain (DH-domain)"/>
    <property type="match status" value="1"/>
</dbReference>
<dbReference type="GO" id="GO:0005085">
    <property type="term" value="F:guanyl-nucleotide exchange factor activity"/>
    <property type="evidence" value="ECO:0007669"/>
    <property type="project" value="InterPro"/>
</dbReference>
<dbReference type="eggNOG" id="KOG0689">
    <property type="taxonomic scope" value="Eukaryota"/>
</dbReference>
<keyword evidence="6" id="KW-0067">ATP-binding</keyword>
<comment type="subcellular location">
    <subcellularLocation>
        <location evidence="1">Cytoplasm</location>
        <location evidence="1">Myofibril</location>
        <location evidence="1">Sarcomere</location>
        <location evidence="1">A band</location>
    </subcellularLocation>
</comment>
<dbReference type="PROSITE" id="PS50003">
    <property type="entry name" value="PH_DOMAIN"/>
    <property type="match status" value="1"/>
</dbReference>
<feature type="domain" description="PH" evidence="10">
    <location>
        <begin position="274"/>
        <end position="384"/>
    </location>
</feature>
<evidence type="ECO:0000256" key="4">
    <source>
        <dbReference type="ARBA" id="ARBA00022737"/>
    </source>
</evidence>
<evidence type="ECO:0000313" key="15">
    <source>
        <dbReference type="Proteomes" id="UP000009046"/>
    </source>
</evidence>
<dbReference type="EMBL" id="AAZO01004819">
    <property type="status" value="NOT_ANNOTATED_CDS"/>
    <property type="molecule type" value="Genomic_DNA"/>
</dbReference>
<dbReference type="EnsemblMetazoa" id="PHUM405120-RA">
    <property type="protein sequence ID" value="PHUM405120-PA"/>
    <property type="gene ID" value="PHUM405120"/>
</dbReference>
<feature type="domain" description="Ig-like" evidence="12">
    <location>
        <begin position="917"/>
        <end position="1009"/>
    </location>
</feature>
<feature type="domain" description="Ig-like" evidence="12">
    <location>
        <begin position="822"/>
        <end position="910"/>
    </location>
</feature>
<evidence type="ECO:0000259" key="11">
    <source>
        <dbReference type="PROSITE" id="PS50010"/>
    </source>
</evidence>
<evidence type="ECO:0000256" key="9">
    <source>
        <dbReference type="SAM" id="MobiDB-lite"/>
    </source>
</evidence>
<organism>
    <name type="scientific">Pediculus humanus subsp. corporis</name>
    <name type="common">Body louse</name>
    <dbReference type="NCBI Taxonomy" id="121224"/>
    <lineage>
        <taxon>Eukaryota</taxon>
        <taxon>Metazoa</taxon>
        <taxon>Ecdysozoa</taxon>
        <taxon>Arthropoda</taxon>
        <taxon>Hexapoda</taxon>
        <taxon>Insecta</taxon>
        <taxon>Pterygota</taxon>
        <taxon>Neoptera</taxon>
        <taxon>Paraneoptera</taxon>
        <taxon>Psocodea</taxon>
        <taxon>Troctomorpha</taxon>
        <taxon>Phthiraptera</taxon>
        <taxon>Anoplura</taxon>
        <taxon>Pediculidae</taxon>
        <taxon>Pediculus</taxon>
    </lineage>
</organism>
<evidence type="ECO:0000256" key="7">
    <source>
        <dbReference type="ARBA" id="ARBA00023157"/>
    </source>
</evidence>
<keyword evidence="15" id="KW-1185">Reference proteome</keyword>
<comment type="similarity">
    <text evidence="2">Belongs to the protein kinase superfamily. CAMK Ser/Thr protein kinase family.</text>
</comment>
<dbReference type="SMART" id="SM00408">
    <property type="entry name" value="IGc2"/>
    <property type="match status" value="9"/>
</dbReference>
<feature type="domain" description="Ig-like" evidence="12">
    <location>
        <begin position="1692"/>
        <end position="1791"/>
    </location>
</feature>
<dbReference type="InterPro" id="IPR055251">
    <property type="entry name" value="SOS1_NGEF_PH"/>
</dbReference>
<dbReference type="SMART" id="SM00409">
    <property type="entry name" value="IG"/>
    <property type="match status" value="9"/>
</dbReference>
<dbReference type="KEGG" id="phu:Phum_PHUM405120"/>
<evidence type="ECO:0000256" key="8">
    <source>
        <dbReference type="ARBA" id="ARBA00023319"/>
    </source>
</evidence>
<gene>
    <name evidence="14" type="primary">8233992</name>
    <name evidence="13" type="ORF">Phum_PHUM405120</name>
</gene>
<dbReference type="PROSITE" id="PS50010">
    <property type="entry name" value="DH_2"/>
    <property type="match status" value="1"/>
</dbReference>
<evidence type="ECO:0000259" key="10">
    <source>
        <dbReference type="PROSITE" id="PS50003"/>
    </source>
</evidence>
<reference evidence="14" key="3">
    <citation type="submission" date="2021-02" db="UniProtKB">
        <authorList>
            <consortium name="EnsemblMetazoa"/>
        </authorList>
    </citation>
    <scope>IDENTIFICATION</scope>
    <source>
        <strain evidence="14">USDA</strain>
    </source>
</reference>
<feature type="compositionally biased region" description="Basic and acidic residues" evidence="9">
    <location>
        <begin position="1518"/>
        <end position="1527"/>
    </location>
</feature>
<dbReference type="InterPro" id="IPR001849">
    <property type="entry name" value="PH_domain"/>
</dbReference>
<dbReference type="VEuPathDB" id="VectorBase:PHUM405120"/>
<keyword evidence="13" id="KW-0808">Transferase</keyword>
<dbReference type="FunFam" id="1.20.900.10:FF:000033">
    <property type="entry name" value="Muscle M-line assembly protein unc-89-like Protein"/>
    <property type="match status" value="1"/>
</dbReference>
<dbReference type="Gene3D" id="2.30.29.30">
    <property type="entry name" value="Pleckstrin-homology domain (PH domain)/Phosphotyrosine-binding domain (PTB)"/>
    <property type="match status" value="1"/>
</dbReference>
<evidence type="ECO:0000256" key="5">
    <source>
        <dbReference type="ARBA" id="ARBA00022741"/>
    </source>
</evidence>
<dbReference type="SMART" id="SM00233">
    <property type="entry name" value="PH"/>
    <property type="match status" value="1"/>
</dbReference>
<feature type="compositionally biased region" description="Basic and acidic residues" evidence="9">
    <location>
        <begin position="1469"/>
        <end position="1501"/>
    </location>
</feature>
<dbReference type="FunFam" id="2.60.40.10:FF:000345">
    <property type="entry name" value="Muscle M-line assembly protein unc-89"/>
    <property type="match status" value="2"/>
</dbReference>
<keyword evidence="5" id="KW-0547">Nucleotide-binding</keyword>
<dbReference type="Pfam" id="PF22697">
    <property type="entry name" value="SOS1_NGEF_PH"/>
    <property type="match status" value="1"/>
</dbReference>
<dbReference type="Pfam" id="PF00621">
    <property type="entry name" value="RhoGEF"/>
    <property type="match status" value="1"/>
</dbReference>
<dbReference type="GeneID" id="8233992"/>
<dbReference type="PROSITE" id="PS50835">
    <property type="entry name" value="IG_LIKE"/>
    <property type="match status" value="8"/>
</dbReference>
<name>E0VRV3_PEDHC</name>
<dbReference type="HOGENOM" id="CLU_237259_0_0_1"/>
<dbReference type="FunFam" id="2.60.40.10:FF:000344">
    <property type="entry name" value="Muscle M-line assembly protein unc-89"/>
    <property type="match status" value="1"/>
</dbReference>
<proteinExistence type="inferred from homology"/>
<dbReference type="InterPro" id="IPR000219">
    <property type="entry name" value="DH_dom"/>
</dbReference>
<dbReference type="InParanoid" id="E0VRV3"/>
<dbReference type="FunFam" id="2.60.40.10:FF:000873">
    <property type="entry name" value="Muscle M-line assembly protein unc-89"/>
    <property type="match status" value="1"/>
</dbReference>
<feature type="domain" description="DH" evidence="11">
    <location>
        <begin position="84"/>
        <end position="262"/>
    </location>
</feature>
<dbReference type="FunFam" id="2.60.40.10:FF:000080">
    <property type="entry name" value="Myosin light chain kinase, smooth muscle"/>
    <property type="match status" value="1"/>
</dbReference>
<protein>
    <submittedName>
        <fullName evidence="13 14">Titin, putative</fullName>
        <ecNumber evidence="13">2.7.11.1</ecNumber>
    </submittedName>
</protein>
<keyword evidence="3" id="KW-0963">Cytoplasm</keyword>
<feature type="domain" description="Ig-like" evidence="12">
    <location>
        <begin position="524"/>
        <end position="613"/>
    </location>
</feature>
<evidence type="ECO:0000256" key="6">
    <source>
        <dbReference type="ARBA" id="ARBA00022840"/>
    </source>
</evidence>
<evidence type="ECO:0000259" key="12">
    <source>
        <dbReference type="PROSITE" id="PS50835"/>
    </source>
</evidence>
<dbReference type="FunFam" id="2.60.40.10:FF:000032">
    <property type="entry name" value="palladin isoform X1"/>
    <property type="match status" value="1"/>
</dbReference>
<feature type="domain" description="Ig-like" evidence="12">
    <location>
        <begin position="1111"/>
        <end position="1201"/>
    </location>
</feature>